<dbReference type="InterPro" id="IPR001817">
    <property type="entry name" value="Vasoprsn_rcpt"/>
</dbReference>
<comment type="similarity">
    <text evidence="13">Belongs to the G-protein coupled receptor 1 family. Vasopressin/oxytocin receptor subfamily.</text>
</comment>
<evidence type="ECO:0000256" key="2">
    <source>
        <dbReference type="ARBA" id="ARBA00022475"/>
    </source>
</evidence>
<dbReference type="Gene3D" id="1.20.1070.10">
    <property type="entry name" value="Rhodopsin 7-helix transmembrane proteins"/>
    <property type="match status" value="1"/>
</dbReference>
<evidence type="ECO:0000256" key="7">
    <source>
        <dbReference type="ARBA" id="ARBA00023136"/>
    </source>
</evidence>
<evidence type="ECO:0000256" key="6">
    <source>
        <dbReference type="ARBA" id="ARBA00023040"/>
    </source>
</evidence>
<dbReference type="PRINTS" id="PR00896">
    <property type="entry name" value="VASOPRESSINR"/>
</dbReference>
<dbReference type="InterPro" id="IPR017452">
    <property type="entry name" value="GPCR_Rhodpsn_7TM"/>
</dbReference>
<dbReference type="FunFam" id="1.20.1070.10:FF:000199">
    <property type="entry name" value="Gonadotropin-releasing hormone II receptor"/>
    <property type="match status" value="1"/>
</dbReference>
<reference evidence="15" key="1">
    <citation type="submission" date="2006-12" db="EMBL/GenBank/DDBJ databases">
        <title>Gonadotropin-releasing hormone receptors in Branchiostoma floridae.</title>
        <authorList>
            <person name="Ikemoto T."/>
            <person name="Park M.K."/>
        </authorList>
    </citation>
    <scope>NUCLEOTIDE SEQUENCE</scope>
</reference>
<organism evidence="15">
    <name type="scientific">Branchiostoma floridae</name>
    <name type="common">Florida lancelet</name>
    <name type="synonym">Amphioxus</name>
    <dbReference type="NCBI Taxonomy" id="7739"/>
    <lineage>
        <taxon>Eukaryota</taxon>
        <taxon>Metazoa</taxon>
        <taxon>Chordata</taxon>
        <taxon>Cephalochordata</taxon>
        <taxon>Leptocardii</taxon>
        <taxon>Amphioxiformes</taxon>
        <taxon>Branchiostomatidae</taxon>
        <taxon>Branchiostoma</taxon>
    </lineage>
</organism>
<keyword evidence="8" id="KW-1015">Disulfide bond</keyword>
<dbReference type="AlphaFoldDB" id="A9XCD1"/>
<keyword evidence="3" id="KW-0597">Phosphoprotein</keyword>
<evidence type="ECO:0000256" key="13">
    <source>
        <dbReference type="RuleBase" id="RU046427"/>
    </source>
</evidence>
<keyword evidence="2" id="KW-1003">Cell membrane</keyword>
<evidence type="ECO:0000256" key="4">
    <source>
        <dbReference type="ARBA" id="ARBA00022692"/>
    </source>
</evidence>
<dbReference type="EMBL" id="EF166079">
    <property type="protein sequence ID" value="ABO77115.1"/>
    <property type="molecule type" value="Genomic_DNA"/>
</dbReference>
<evidence type="ECO:0000256" key="8">
    <source>
        <dbReference type="ARBA" id="ARBA00023157"/>
    </source>
</evidence>
<sequence length="404" mass="45090">MVNASETQPTLCPSSNVTNATSNSACFNVSGVQGSGPGTNTTTFSLPYPLPVFDYPAKVRVIVTFVLCFASLVGNLLVFITMFRNRARKSRVNLLIMHLAVADIFMTLIVMPLDGVWNLTVQWYAGDVACRILQFLKLWALYASTFILVVISIDRCMAILRPLSSANGYKRGKIMVGIAWGAGAVLSTPQAVIWHLIHVHPTPMVTFIQCSTHGFYTADWQEQLYNACVFFLVFIFPLTIMITCYLLILVKITRKYRELTGPTANQDNILRHSGSARLAKAKDRTWLMTFVIVSAFVINWSPYYVISIWYLVDKSMVHYISKSASHTLFIFGLTNPCLDPLIYGLFSINFSREFRRCCGFLKRRDLANESPYTMLTVVGAHGDTAGTRMTPSVSASAQFISTPT</sequence>
<feature type="transmembrane region" description="Helical" evidence="13">
    <location>
        <begin position="59"/>
        <end position="80"/>
    </location>
</feature>
<dbReference type="PROSITE" id="PS00237">
    <property type="entry name" value="G_PROTEIN_RECEP_F1_1"/>
    <property type="match status" value="1"/>
</dbReference>
<feature type="transmembrane region" description="Helical" evidence="13">
    <location>
        <begin position="224"/>
        <end position="248"/>
    </location>
</feature>
<keyword evidence="11 13" id="KW-0807">Transducer</keyword>
<protein>
    <recommendedName>
        <fullName evidence="12">Type II GnRH receptor</fullName>
    </recommendedName>
</protein>
<feature type="transmembrane region" description="Helical" evidence="13">
    <location>
        <begin position="174"/>
        <end position="197"/>
    </location>
</feature>
<dbReference type="Pfam" id="PF00001">
    <property type="entry name" value="7tm_1"/>
    <property type="match status" value="1"/>
</dbReference>
<proteinExistence type="inferred from homology"/>
<dbReference type="PROSITE" id="PS50262">
    <property type="entry name" value="G_PROTEIN_RECEP_F1_2"/>
    <property type="match status" value="1"/>
</dbReference>
<feature type="transmembrane region" description="Helical" evidence="13">
    <location>
        <begin position="324"/>
        <end position="346"/>
    </location>
</feature>
<dbReference type="GO" id="GO:0005000">
    <property type="term" value="F:vasopressin receptor activity"/>
    <property type="evidence" value="ECO:0007669"/>
    <property type="project" value="InterPro"/>
</dbReference>
<evidence type="ECO:0000256" key="11">
    <source>
        <dbReference type="ARBA" id="ARBA00023224"/>
    </source>
</evidence>
<keyword evidence="4 13" id="KW-0812">Transmembrane</keyword>
<evidence type="ECO:0000256" key="9">
    <source>
        <dbReference type="ARBA" id="ARBA00023170"/>
    </source>
</evidence>
<comment type="subcellular location">
    <subcellularLocation>
        <location evidence="1 13">Cell membrane</location>
        <topology evidence="1 13">Multi-pass membrane protein</topology>
    </subcellularLocation>
</comment>
<keyword evidence="9 13" id="KW-0675">Receptor</keyword>
<evidence type="ECO:0000256" key="5">
    <source>
        <dbReference type="ARBA" id="ARBA00022989"/>
    </source>
</evidence>
<keyword evidence="7 13" id="KW-0472">Membrane</keyword>
<keyword evidence="10 13" id="KW-0325">Glycoprotein</keyword>
<accession>A9XCD1</accession>
<evidence type="ECO:0000256" key="12">
    <source>
        <dbReference type="ARBA" id="ARBA00082552"/>
    </source>
</evidence>
<feature type="transmembrane region" description="Helical" evidence="13">
    <location>
        <begin position="132"/>
        <end position="153"/>
    </location>
</feature>
<feature type="transmembrane region" description="Helical" evidence="13">
    <location>
        <begin position="286"/>
        <end position="312"/>
    </location>
</feature>
<dbReference type="SUPFAM" id="SSF81321">
    <property type="entry name" value="Family A G protein-coupled receptor-like"/>
    <property type="match status" value="1"/>
</dbReference>
<feature type="transmembrane region" description="Helical" evidence="13">
    <location>
        <begin position="92"/>
        <end position="112"/>
    </location>
</feature>
<keyword evidence="6 13" id="KW-0297">G-protein coupled receptor</keyword>
<evidence type="ECO:0000256" key="10">
    <source>
        <dbReference type="ARBA" id="ARBA00023180"/>
    </source>
</evidence>
<dbReference type="PANTHER" id="PTHR24241">
    <property type="entry name" value="NEUROPEPTIDE RECEPTOR-RELATED G-PROTEIN COUPLED RECEPTOR"/>
    <property type="match status" value="1"/>
</dbReference>
<evidence type="ECO:0000256" key="3">
    <source>
        <dbReference type="ARBA" id="ARBA00022553"/>
    </source>
</evidence>
<dbReference type="PRINTS" id="PR00237">
    <property type="entry name" value="GPCRRHODOPSN"/>
</dbReference>
<name>A9XCD1_BRAFL</name>
<dbReference type="GO" id="GO:0005886">
    <property type="term" value="C:plasma membrane"/>
    <property type="evidence" value="ECO:0007669"/>
    <property type="project" value="UniProtKB-SubCell"/>
</dbReference>
<evidence type="ECO:0000256" key="1">
    <source>
        <dbReference type="ARBA" id="ARBA00004651"/>
    </source>
</evidence>
<evidence type="ECO:0000313" key="15">
    <source>
        <dbReference type="EMBL" id="ABO77115.1"/>
    </source>
</evidence>
<dbReference type="InterPro" id="IPR000276">
    <property type="entry name" value="GPCR_Rhodpsn"/>
</dbReference>
<keyword evidence="5 13" id="KW-1133">Transmembrane helix</keyword>
<feature type="domain" description="G-protein coupled receptors family 1 profile" evidence="14">
    <location>
        <begin position="74"/>
        <end position="343"/>
    </location>
</feature>
<gene>
    <name evidence="15" type="primary">gnrhr1b</name>
</gene>
<evidence type="ECO:0000259" key="14">
    <source>
        <dbReference type="PROSITE" id="PS50262"/>
    </source>
</evidence>
<dbReference type="PANTHER" id="PTHR24241:SF59">
    <property type="entry name" value="ADIPOKINETIC HORMONE RECEPTOR, ISOFORM C"/>
    <property type="match status" value="1"/>
</dbReference>